<comment type="similarity">
    <text evidence="1">Belongs to the V-ATPase F subunit family.</text>
</comment>
<dbReference type="Gene3D" id="3.40.50.10580">
    <property type="entry name" value="ATPase, V1 complex, subunit F"/>
    <property type="match status" value="1"/>
</dbReference>
<proteinExistence type="inferred from homology"/>
<dbReference type="AlphaFoldDB" id="A0A9X8UIE5"/>
<keyword evidence="2" id="KW-0813">Transport</keyword>
<protein>
    <submittedName>
        <fullName evidence="4">V/A-type H+-transporting ATPase subunit F</fullName>
    </submittedName>
</protein>
<dbReference type="OrthoDB" id="46791at2"/>
<dbReference type="InterPro" id="IPR008218">
    <property type="entry name" value="ATPase_V1-cplx_f_g_su"/>
</dbReference>
<evidence type="ECO:0000313" key="5">
    <source>
        <dbReference type="Proteomes" id="UP000294682"/>
    </source>
</evidence>
<gene>
    <name evidence="4" type="ORF">EDD78_10825</name>
</gene>
<name>A0A9X8UIE5_9FIRM</name>
<organism evidence="4 5">
    <name type="scientific">Harryflintia acetispora</name>
    <dbReference type="NCBI Taxonomy" id="1849041"/>
    <lineage>
        <taxon>Bacteria</taxon>
        <taxon>Bacillati</taxon>
        <taxon>Bacillota</taxon>
        <taxon>Clostridia</taxon>
        <taxon>Eubacteriales</taxon>
        <taxon>Oscillospiraceae</taxon>
        <taxon>Harryflintia</taxon>
    </lineage>
</organism>
<comment type="caution">
    <text evidence="4">The sequence shown here is derived from an EMBL/GenBank/DDBJ whole genome shotgun (WGS) entry which is preliminary data.</text>
</comment>
<dbReference type="InterPro" id="IPR036906">
    <property type="entry name" value="ATPase_V1_fsu_sf"/>
</dbReference>
<dbReference type="RefSeq" id="WP_079699751.1">
    <property type="nucleotide sequence ID" value="NZ_JADNAH010000056.1"/>
</dbReference>
<reference evidence="4 5" key="1">
    <citation type="submission" date="2019-03" db="EMBL/GenBank/DDBJ databases">
        <title>Genomic Encyclopedia of Type Strains, Phase IV (KMG-IV): sequencing the most valuable type-strain genomes for metagenomic binning, comparative biology and taxonomic classification.</title>
        <authorList>
            <person name="Goeker M."/>
        </authorList>
    </citation>
    <scope>NUCLEOTIDE SEQUENCE [LARGE SCALE GENOMIC DNA]</scope>
    <source>
        <strain evidence="4 5">DSM 100433</strain>
    </source>
</reference>
<dbReference type="EMBL" id="SLUK01000008">
    <property type="protein sequence ID" value="TCL42714.1"/>
    <property type="molecule type" value="Genomic_DNA"/>
</dbReference>
<keyword evidence="3" id="KW-0406">Ion transport</keyword>
<keyword evidence="5" id="KW-1185">Reference proteome</keyword>
<dbReference type="GO" id="GO:0046961">
    <property type="term" value="F:proton-transporting ATPase activity, rotational mechanism"/>
    <property type="evidence" value="ECO:0007669"/>
    <property type="project" value="InterPro"/>
</dbReference>
<accession>A0A9X8UIE5</accession>
<evidence type="ECO:0000256" key="1">
    <source>
        <dbReference type="ARBA" id="ARBA00010148"/>
    </source>
</evidence>
<dbReference type="Pfam" id="PF01990">
    <property type="entry name" value="ATP-synt_F"/>
    <property type="match status" value="1"/>
</dbReference>
<sequence>MKFFLISDNIDTQMGMRLAGIRGVVVHEPQEVRQALDSAMEDREVGVVLMTQKTLSLCREQVYQYKLERKSPLIVEIPDRHGSGNIGESIGEYVKQAIGITI</sequence>
<evidence type="ECO:0000256" key="3">
    <source>
        <dbReference type="ARBA" id="ARBA00023065"/>
    </source>
</evidence>
<dbReference type="Proteomes" id="UP000294682">
    <property type="component" value="Unassembled WGS sequence"/>
</dbReference>
<evidence type="ECO:0000313" key="4">
    <source>
        <dbReference type="EMBL" id="TCL42714.1"/>
    </source>
</evidence>
<dbReference type="SUPFAM" id="SSF159468">
    <property type="entry name" value="AtpF-like"/>
    <property type="match status" value="1"/>
</dbReference>
<evidence type="ECO:0000256" key="2">
    <source>
        <dbReference type="ARBA" id="ARBA00022448"/>
    </source>
</evidence>